<sequence>MKTDSTGIAARMMLSLDRERICECLLSHRQLQSTPLQVRYPQGVRDALGIMSEQLSLSVSDLTRILVEDALSEMFLPADNIVRRLLSRMEHIMQAHDISATTMAALLAPWNIRPAVFREPDRLTDYLTGDILAALADWFYLSPEWLNGRVHYPLYRPGDWPATQEIFCRIISARENMDIILWHGFPFAGTHSGEYCGVLLRQKKEINNTIIYPVLSLYPVRMDIEKEGWFQMVRKISPDIPVRAVTLTPAQAEYLITGKILPTVLFSVPLSPWE</sequence>
<reference evidence="1" key="1">
    <citation type="submission" date="2023-10" db="EMBL/GenBank/DDBJ databases">
        <title>Draft Genome Sequence of a Shiga toxin-producing Escherichia coli strain from deer meat showing an IS-element integration in the B-subunit of the Shiga toxin Stx2b gene.</title>
        <authorList>
            <person name="Projahn M."/>
            <person name="Borowiak M."/>
        </authorList>
    </citation>
    <scope>NUCLEOTIDE SEQUENCE</scope>
    <source>
        <strain evidence="1">BfR-EC-18960</strain>
    </source>
</reference>
<accession>A0AAP6B0G5</accession>
<evidence type="ECO:0000313" key="2">
    <source>
        <dbReference type="Proteomes" id="UP001271591"/>
    </source>
</evidence>
<name>A0AAP6B0G5_ECOLX</name>
<dbReference type="AlphaFoldDB" id="A0AAP6B0G5"/>
<organism evidence="1 2">
    <name type="scientific">Escherichia coli</name>
    <dbReference type="NCBI Taxonomy" id="562"/>
    <lineage>
        <taxon>Bacteria</taxon>
        <taxon>Pseudomonadati</taxon>
        <taxon>Pseudomonadota</taxon>
        <taxon>Gammaproteobacteria</taxon>
        <taxon>Enterobacterales</taxon>
        <taxon>Enterobacteriaceae</taxon>
        <taxon>Escherichia</taxon>
    </lineage>
</organism>
<dbReference type="RefSeq" id="WP_042102136.1">
    <property type="nucleotide sequence ID" value="NZ_CP027323.1"/>
</dbReference>
<proteinExistence type="predicted"/>
<dbReference type="Proteomes" id="UP001271591">
    <property type="component" value="Unassembled WGS sequence"/>
</dbReference>
<gene>
    <name evidence="1" type="ORF">R8G00_19045</name>
</gene>
<dbReference type="EMBL" id="JAWPMK010000001">
    <property type="protein sequence ID" value="MDW9351627.1"/>
    <property type="molecule type" value="Genomic_DNA"/>
</dbReference>
<evidence type="ECO:0000313" key="1">
    <source>
        <dbReference type="EMBL" id="MDW9351627.1"/>
    </source>
</evidence>
<protein>
    <submittedName>
        <fullName evidence="1">Conjugal transfer protein TraE</fullName>
    </submittedName>
</protein>
<comment type="caution">
    <text evidence="1">The sequence shown here is derived from an EMBL/GenBank/DDBJ whole genome shotgun (WGS) entry which is preliminary data.</text>
</comment>